<comment type="caution">
    <text evidence="2">The sequence shown here is derived from an EMBL/GenBank/DDBJ whole genome shotgun (WGS) entry which is preliminary data.</text>
</comment>
<reference evidence="2" key="1">
    <citation type="submission" date="2023-03" db="EMBL/GenBank/DDBJ databases">
        <title>Massive genome expansion in bonnet fungi (Mycena s.s.) driven by repeated elements and novel gene families across ecological guilds.</title>
        <authorList>
            <consortium name="Lawrence Berkeley National Laboratory"/>
            <person name="Harder C.B."/>
            <person name="Miyauchi S."/>
            <person name="Viragh M."/>
            <person name="Kuo A."/>
            <person name="Thoen E."/>
            <person name="Andreopoulos B."/>
            <person name="Lu D."/>
            <person name="Skrede I."/>
            <person name="Drula E."/>
            <person name="Henrissat B."/>
            <person name="Morin E."/>
            <person name="Kohler A."/>
            <person name="Barry K."/>
            <person name="LaButti K."/>
            <person name="Morin E."/>
            <person name="Salamov A."/>
            <person name="Lipzen A."/>
            <person name="Mereny Z."/>
            <person name="Hegedus B."/>
            <person name="Baldrian P."/>
            <person name="Stursova M."/>
            <person name="Weitz H."/>
            <person name="Taylor A."/>
            <person name="Grigoriev I.V."/>
            <person name="Nagy L.G."/>
            <person name="Martin F."/>
            <person name="Kauserud H."/>
        </authorList>
    </citation>
    <scope>NUCLEOTIDE SEQUENCE</scope>
    <source>
        <strain evidence="2">CBHHK182m</strain>
    </source>
</reference>
<dbReference type="AlphaFoldDB" id="A0AAD7IGP0"/>
<feature type="region of interest" description="Disordered" evidence="1">
    <location>
        <begin position="1"/>
        <end position="25"/>
    </location>
</feature>
<name>A0AAD7IGP0_9AGAR</name>
<sequence>MSARRSLQLGMSAPPPNSGASLPPYYPSCNGTRIPSYTARPSIGEESLSRPIFARSLGRGEFTKTNGRITLTLKDQPDDSLLPTYAHNDLVTGTISIQGCESVTEIVLKLYGRLDLAASNGGHQTKLVNDSYTVWNNDMRFQCPPSLPFSFLFPSTFKDEDLNIWPLPPSVRITPPGKSFVHVRCLYTLSVFVSTALHPRFSLWRGEKTLTIPVNLQSSAHPPRPIMPNTNLLATVKSAPDEWREILCKIGSKLHVKNIHCSFFIPSALVYSVADTIPFHLQITGSPAILAGLVSSRGHPTISVRVHLLRRVSLFVRGQTQHRNIDMGEGVLSALPPPITYPEEARSPEAAIDWAGVVRCDDSFAVGTFDAGTICVEDYIVVSIPGWDTEHKHPIQLVSHTWVDDPGPAYRM</sequence>
<gene>
    <name evidence="2" type="ORF">B0H16DRAFT_1728530</name>
</gene>
<organism evidence="2 3">
    <name type="scientific">Mycena metata</name>
    <dbReference type="NCBI Taxonomy" id="1033252"/>
    <lineage>
        <taxon>Eukaryota</taxon>
        <taxon>Fungi</taxon>
        <taxon>Dikarya</taxon>
        <taxon>Basidiomycota</taxon>
        <taxon>Agaricomycotina</taxon>
        <taxon>Agaricomycetes</taxon>
        <taxon>Agaricomycetidae</taxon>
        <taxon>Agaricales</taxon>
        <taxon>Marasmiineae</taxon>
        <taxon>Mycenaceae</taxon>
        <taxon>Mycena</taxon>
    </lineage>
</organism>
<proteinExistence type="predicted"/>
<evidence type="ECO:0000313" key="3">
    <source>
        <dbReference type="Proteomes" id="UP001215598"/>
    </source>
</evidence>
<protein>
    <submittedName>
        <fullName evidence="2">Uncharacterized protein</fullName>
    </submittedName>
</protein>
<evidence type="ECO:0000256" key="1">
    <source>
        <dbReference type="SAM" id="MobiDB-lite"/>
    </source>
</evidence>
<dbReference type="EMBL" id="JARKIB010000099">
    <property type="protein sequence ID" value="KAJ7741270.1"/>
    <property type="molecule type" value="Genomic_DNA"/>
</dbReference>
<evidence type="ECO:0000313" key="2">
    <source>
        <dbReference type="EMBL" id="KAJ7741270.1"/>
    </source>
</evidence>
<accession>A0AAD7IGP0</accession>
<keyword evidence="3" id="KW-1185">Reference proteome</keyword>
<dbReference type="Proteomes" id="UP001215598">
    <property type="component" value="Unassembled WGS sequence"/>
</dbReference>